<dbReference type="AlphaFoldDB" id="A0A371DJZ8"/>
<accession>A0A371DJZ8</accession>
<dbReference type="EMBL" id="KZ857389">
    <property type="protein sequence ID" value="RDX52854.1"/>
    <property type="molecule type" value="Genomic_DNA"/>
</dbReference>
<evidence type="ECO:0000313" key="1">
    <source>
        <dbReference type="EMBL" id="RDX52854.1"/>
    </source>
</evidence>
<organism evidence="1 2">
    <name type="scientific">Lentinus brumalis</name>
    <dbReference type="NCBI Taxonomy" id="2498619"/>
    <lineage>
        <taxon>Eukaryota</taxon>
        <taxon>Fungi</taxon>
        <taxon>Dikarya</taxon>
        <taxon>Basidiomycota</taxon>
        <taxon>Agaricomycotina</taxon>
        <taxon>Agaricomycetes</taxon>
        <taxon>Polyporales</taxon>
        <taxon>Polyporaceae</taxon>
        <taxon>Lentinus</taxon>
    </lineage>
</organism>
<sequence>MVSESKFENSKHSTFNLILLGNGNTAGPSGCRCACRIRSSTMLQESVSTAVKRRTWARCTKRSQSFYESCAAYRETRPC</sequence>
<keyword evidence="2" id="KW-1185">Reference proteome</keyword>
<proteinExistence type="predicted"/>
<gene>
    <name evidence="1" type="ORF">OH76DRAFT_130711</name>
</gene>
<evidence type="ECO:0000313" key="2">
    <source>
        <dbReference type="Proteomes" id="UP000256964"/>
    </source>
</evidence>
<reference evidence="1 2" key="1">
    <citation type="journal article" date="2018" name="Biotechnol. Biofuels">
        <title>Integrative visual omics of the white-rot fungus Polyporus brumalis exposes the biotechnological potential of its oxidative enzymes for delignifying raw plant biomass.</title>
        <authorList>
            <person name="Miyauchi S."/>
            <person name="Rancon A."/>
            <person name="Drula E."/>
            <person name="Hage H."/>
            <person name="Chaduli D."/>
            <person name="Favel A."/>
            <person name="Grisel S."/>
            <person name="Henrissat B."/>
            <person name="Herpoel-Gimbert I."/>
            <person name="Ruiz-Duenas F.J."/>
            <person name="Chevret D."/>
            <person name="Hainaut M."/>
            <person name="Lin J."/>
            <person name="Wang M."/>
            <person name="Pangilinan J."/>
            <person name="Lipzen A."/>
            <person name="Lesage-Meessen L."/>
            <person name="Navarro D."/>
            <person name="Riley R."/>
            <person name="Grigoriev I.V."/>
            <person name="Zhou S."/>
            <person name="Raouche S."/>
            <person name="Rosso M.N."/>
        </authorList>
    </citation>
    <scope>NUCLEOTIDE SEQUENCE [LARGE SCALE GENOMIC DNA]</scope>
    <source>
        <strain evidence="1 2">BRFM 1820</strain>
    </source>
</reference>
<dbReference type="Proteomes" id="UP000256964">
    <property type="component" value="Unassembled WGS sequence"/>
</dbReference>
<protein>
    <submittedName>
        <fullName evidence="1">Uncharacterized protein</fullName>
    </submittedName>
</protein>
<name>A0A371DJZ8_9APHY</name>